<dbReference type="CDD" id="cd00464">
    <property type="entry name" value="SK"/>
    <property type="match status" value="1"/>
</dbReference>
<dbReference type="EMBL" id="BMIH01000001">
    <property type="protein sequence ID" value="GGB15354.1"/>
    <property type="molecule type" value="Genomic_DNA"/>
</dbReference>
<dbReference type="GO" id="GO:0005524">
    <property type="term" value="F:ATP binding"/>
    <property type="evidence" value="ECO:0007669"/>
    <property type="project" value="UniProtKB-UniRule"/>
</dbReference>
<keyword evidence="11" id="KW-0460">Magnesium</keyword>
<feature type="binding site" evidence="11">
    <location>
        <position position="261"/>
    </location>
    <ligand>
        <name>substrate</name>
    </ligand>
</feature>
<feature type="binding site" evidence="11">
    <location>
        <begin position="136"/>
        <end position="141"/>
    </location>
    <ligand>
        <name>ATP</name>
        <dbReference type="ChEBI" id="CHEBI:30616"/>
    </ligand>
</feature>
<dbReference type="AlphaFoldDB" id="A0A916SV56"/>
<evidence type="ECO:0000313" key="13">
    <source>
        <dbReference type="EMBL" id="GGB15354.1"/>
    </source>
</evidence>
<evidence type="ECO:0000256" key="12">
    <source>
        <dbReference type="SAM" id="MobiDB-lite"/>
    </source>
</evidence>
<keyword evidence="11" id="KW-0479">Metal-binding</keyword>
<dbReference type="Proteomes" id="UP000623067">
    <property type="component" value="Unassembled WGS sequence"/>
</dbReference>
<evidence type="ECO:0000256" key="11">
    <source>
        <dbReference type="HAMAP-Rule" id="MF_00109"/>
    </source>
</evidence>
<dbReference type="Pfam" id="PF01202">
    <property type="entry name" value="SKI"/>
    <property type="match status" value="1"/>
</dbReference>
<comment type="function">
    <text evidence="11">Catalyzes the specific phosphorylation of the 3-hydroxyl group of shikimic acid using ATP as a cosubstrate.</text>
</comment>
<evidence type="ECO:0000256" key="8">
    <source>
        <dbReference type="ARBA" id="ARBA00022840"/>
    </source>
</evidence>
<proteinExistence type="inferred from homology"/>
<keyword evidence="11" id="KW-0963">Cytoplasm</keyword>
<dbReference type="GO" id="GO:0009073">
    <property type="term" value="P:aromatic amino acid family biosynthetic process"/>
    <property type="evidence" value="ECO:0007669"/>
    <property type="project" value="UniProtKB-KW"/>
</dbReference>
<accession>A0A916SV56</accession>
<keyword evidence="14" id="KW-1185">Reference proteome</keyword>
<feature type="binding site" evidence="11">
    <location>
        <position position="204"/>
    </location>
    <ligand>
        <name>substrate</name>
    </ligand>
</feature>
<sequence length="292" mass="31578">MGRGVGRAAGSPKPGGRIDSGRSCASPAPAAIAASVRPAASALLEVRKRDLLLDLRHGSFRITTGQQEQDAPDHDEKRDEEHDQAGHGYDLGQTAEIDDRHAPFARAPWGCIARAAMMQSHSPWTGRPIVLVGLMGVGKSTVGRRLAARLSLPFADADHEIEAAAGLSVTEIFDRFGEPYFRDGERRVIGRLMDGTPKVIATGGGAFVNDETRNLILEQGLAVWLNASPDVLAERVRRRDTRPLLRGRDPKTVLTDLASRRDPYYALAPIHVSSQRGPHEATVNAILKAIGR</sequence>
<keyword evidence="8 11" id="KW-0067">ATP-binding</keyword>
<keyword evidence="6 11" id="KW-0547">Nucleotide-binding</keyword>
<comment type="subcellular location">
    <subcellularLocation>
        <location evidence="11">Cytoplasm</location>
    </subcellularLocation>
</comment>
<comment type="caution">
    <text evidence="13">The sequence shown here is derived from an EMBL/GenBank/DDBJ whole genome shotgun (WGS) entry which is preliminary data.</text>
</comment>
<evidence type="ECO:0000256" key="9">
    <source>
        <dbReference type="ARBA" id="ARBA00023141"/>
    </source>
</evidence>
<dbReference type="GO" id="GO:0005829">
    <property type="term" value="C:cytosol"/>
    <property type="evidence" value="ECO:0007669"/>
    <property type="project" value="TreeGrafter"/>
</dbReference>
<dbReference type="PANTHER" id="PTHR21087:SF16">
    <property type="entry name" value="SHIKIMATE KINASE 1, CHLOROPLASTIC"/>
    <property type="match status" value="1"/>
</dbReference>
<dbReference type="InterPro" id="IPR023000">
    <property type="entry name" value="Shikimate_kinase_CS"/>
</dbReference>
<keyword evidence="9 11" id="KW-0057">Aromatic amino acid biosynthesis</keyword>
<feature type="binding site" evidence="11">
    <location>
        <position position="158"/>
    </location>
    <ligand>
        <name>substrate</name>
    </ligand>
</feature>
<dbReference type="InterPro" id="IPR000623">
    <property type="entry name" value="Shikimate_kinase/TSH1"/>
</dbReference>
<organism evidence="13 14">
    <name type="scientific">Sphingomonas metalli</name>
    <dbReference type="NCBI Taxonomy" id="1779358"/>
    <lineage>
        <taxon>Bacteria</taxon>
        <taxon>Pseudomonadati</taxon>
        <taxon>Pseudomonadota</taxon>
        <taxon>Alphaproteobacteria</taxon>
        <taxon>Sphingomonadales</taxon>
        <taxon>Sphingomonadaceae</taxon>
        <taxon>Sphingomonas</taxon>
    </lineage>
</organism>
<evidence type="ECO:0000256" key="10">
    <source>
        <dbReference type="ARBA" id="ARBA00048567"/>
    </source>
</evidence>
<dbReference type="NCBIfam" id="NF010552">
    <property type="entry name" value="PRK13946.1"/>
    <property type="match status" value="1"/>
</dbReference>
<feature type="region of interest" description="Disordered" evidence="12">
    <location>
        <begin position="63"/>
        <end position="90"/>
    </location>
</feature>
<keyword evidence="5 11" id="KW-0808">Transferase</keyword>
<dbReference type="HAMAP" id="MF_00109">
    <property type="entry name" value="Shikimate_kinase"/>
    <property type="match status" value="1"/>
</dbReference>
<evidence type="ECO:0000256" key="5">
    <source>
        <dbReference type="ARBA" id="ARBA00022679"/>
    </source>
</evidence>
<keyword evidence="4 11" id="KW-0028">Amino-acid biosynthesis</keyword>
<comment type="subunit">
    <text evidence="11">Monomer.</text>
</comment>
<comment type="cofactor">
    <cofactor evidence="11">
        <name>Mg(2+)</name>
        <dbReference type="ChEBI" id="CHEBI:18420"/>
    </cofactor>
    <text evidence="11">Binds 1 Mg(2+) ion per subunit.</text>
</comment>
<dbReference type="PANTHER" id="PTHR21087">
    <property type="entry name" value="SHIKIMATE KINASE"/>
    <property type="match status" value="1"/>
</dbReference>
<comment type="pathway">
    <text evidence="1 11">Metabolic intermediate biosynthesis; chorismate biosynthesis; chorismate from D-erythrose 4-phosphate and phosphoenolpyruvate: step 5/7.</text>
</comment>
<dbReference type="Gene3D" id="3.40.50.300">
    <property type="entry name" value="P-loop containing nucleotide triphosphate hydrolases"/>
    <property type="match status" value="1"/>
</dbReference>
<evidence type="ECO:0000313" key="14">
    <source>
        <dbReference type="Proteomes" id="UP000623067"/>
    </source>
</evidence>
<gene>
    <name evidence="11" type="primary">aroK</name>
    <name evidence="13" type="ORF">GCM10011380_00990</name>
</gene>
<dbReference type="GO" id="GO:0008652">
    <property type="term" value="P:amino acid biosynthetic process"/>
    <property type="evidence" value="ECO:0007669"/>
    <property type="project" value="UniProtKB-KW"/>
</dbReference>
<dbReference type="EC" id="2.7.1.71" evidence="3 11"/>
<feature type="compositionally biased region" description="Basic and acidic residues" evidence="12">
    <location>
        <begin position="71"/>
        <end position="85"/>
    </location>
</feature>
<protein>
    <recommendedName>
        <fullName evidence="3 11">Shikimate kinase</fullName>
        <shortName evidence="11">SK</shortName>
        <ecNumber evidence="3 11">2.7.1.71</ecNumber>
    </recommendedName>
</protein>
<feature type="binding site" evidence="11">
    <location>
        <position position="140"/>
    </location>
    <ligand>
        <name>Mg(2+)</name>
        <dbReference type="ChEBI" id="CHEBI:18420"/>
    </ligand>
</feature>
<reference evidence="13" key="1">
    <citation type="journal article" date="2014" name="Int. J. Syst. Evol. Microbiol.">
        <title>Complete genome sequence of Corynebacterium casei LMG S-19264T (=DSM 44701T), isolated from a smear-ripened cheese.</title>
        <authorList>
            <consortium name="US DOE Joint Genome Institute (JGI-PGF)"/>
            <person name="Walter F."/>
            <person name="Albersmeier A."/>
            <person name="Kalinowski J."/>
            <person name="Ruckert C."/>
        </authorList>
    </citation>
    <scope>NUCLEOTIDE SEQUENCE</scope>
    <source>
        <strain evidence="13">CGMCC 1.15330</strain>
    </source>
</reference>
<dbReference type="GO" id="GO:0000287">
    <property type="term" value="F:magnesium ion binding"/>
    <property type="evidence" value="ECO:0007669"/>
    <property type="project" value="UniProtKB-UniRule"/>
</dbReference>
<evidence type="ECO:0000256" key="1">
    <source>
        <dbReference type="ARBA" id="ARBA00004842"/>
    </source>
</evidence>
<evidence type="ECO:0000256" key="4">
    <source>
        <dbReference type="ARBA" id="ARBA00022605"/>
    </source>
</evidence>
<dbReference type="InterPro" id="IPR031322">
    <property type="entry name" value="Shikimate/glucono_kinase"/>
</dbReference>
<dbReference type="InterPro" id="IPR027417">
    <property type="entry name" value="P-loop_NTPase"/>
</dbReference>
<feature type="region of interest" description="Disordered" evidence="12">
    <location>
        <begin position="1"/>
        <end position="27"/>
    </location>
</feature>
<comment type="caution">
    <text evidence="11">Lacks conserved residue(s) required for the propagation of feature annotation.</text>
</comment>
<comment type="catalytic activity">
    <reaction evidence="10 11">
        <text>shikimate + ATP = 3-phosphoshikimate + ADP + H(+)</text>
        <dbReference type="Rhea" id="RHEA:13121"/>
        <dbReference type="ChEBI" id="CHEBI:15378"/>
        <dbReference type="ChEBI" id="CHEBI:30616"/>
        <dbReference type="ChEBI" id="CHEBI:36208"/>
        <dbReference type="ChEBI" id="CHEBI:145989"/>
        <dbReference type="ChEBI" id="CHEBI:456216"/>
        <dbReference type="EC" id="2.7.1.71"/>
    </reaction>
</comment>
<feature type="binding site" evidence="11">
    <location>
        <position position="182"/>
    </location>
    <ligand>
        <name>substrate</name>
    </ligand>
</feature>
<dbReference type="SUPFAM" id="SSF52540">
    <property type="entry name" value="P-loop containing nucleoside triphosphate hydrolases"/>
    <property type="match status" value="1"/>
</dbReference>
<feature type="binding site" evidence="11">
    <location>
        <position position="242"/>
    </location>
    <ligand>
        <name>ATP</name>
        <dbReference type="ChEBI" id="CHEBI:30616"/>
    </ligand>
</feature>
<evidence type="ECO:0000256" key="3">
    <source>
        <dbReference type="ARBA" id="ARBA00012154"/>
    </source>
</evidence>
<name>A0A916SV56_9SPHN</name>
<dbReference type="PROSITE" id="PS01128">
    <property type="entry name" value="SHIKIMATE_KINASE"/>
    <property type="match status" value="1"/>
</dbReference>
<evidence type="ECO:0000256" key="7">
    <source>
        <dbReference type="ARBA" id="ARBA00022777"/>
    </source>
</evidence>
<keyword evidence="7 11" id="KW-0418">Kinase</keyword>
<dbReference type="PRINTS" id="PR01100">
    <property type="entry name" value="SHIKIMTKNASE"/>
</dbReference>
<evidence type="ECO:0000256" key="6">
    <source>
        <dbReference type="ARBA" id="ARBA00022741"/>
    </source>
</evidence>
<dbReference type="GO" id="GO:0004765">
    <property type="term" value="F:shikimate kinase activity"/>
    <property type="evidence" value="ECO:0007669"/>
    <property type="project" value="UniProtKB-UniRule"/>
</dbReference>
<evidence type="ECO:0000256" key="2">
    <source>
        <dbReference type="ARBA" id="ARBA00006997"/>
    </source>
</evidence>
<dbReference type="GO" id="GO:0009423">
    <property type="term" value="P:chorismate biosynthetic process"/>
    <property type="evidence" value="ECO:0007669"/>
    <property type="project" value="UniProtKB-UniRule"/>
</dbReference>
<reference evidence="13" key="2">
    <citation type="submission" date="2020-09" db="EMBL/GenBank/DDBJ databases">
        <authorList>
            <person name="Sun Q."/>
            <person name="Zhou Y."/>
        </authorList>
    </citation>
    <scope>NUCLEOTIDE SEQUENCE</scope>
    <source>
        <strain evidence="13">CGMCC 1.15330</strain>
    </source>
</reference>
<comment type="similarity">
    <text evidence="2 11">Belongs to the shikimate kinase family.</text>
</comment>